<proteinExistence type="predicted"/>
<gene>
    <name evidence="2" type="ORF">RM544_13670</name>
</gene>
<protein>
    <submittedName>
        <fullName evidence="2">Uncharacterized protein</fullName>
    </submittedName>
</protein>
<sequence length="73" mass="7969">MRLLKSYHHLALTISALLVHGNSVAFGSDNNDTLIAATAEKVSISDNYLQPQYINFPFDTNKPAYSLNASVVS</sequence>
<keyword evidence="1" id="KW-0732">Signal</keyword>
<keyword evidence="3" id="KW-1185">Reference proteome</keyword>
<feature type="non-terminal residue" evidence="2">
    <location>
        <position position="73"/>
    </location>
</feature>
<evidence type="ECO:0000256" key="1">
    <source>
        <dbReference type="SAM" id="SignalP"/>
    </source>
</evidence>
<comment type="caution">
    <text evidence="2">The sequence shown here is derived from an EMBL/GenBank/DDBJ whole genome shotgun (WGS) entry which is preliminary data.</text>
</comment>
<dbReference type="EMBL" id="JAVRIE010000006">
    <property type="protein sequence ID" value="MDT0583592.1"/>
    <property type="molecule type" value="Genomic_DNA"/>
</dbReference>
<feature type="chain" id="PRO_5043364764" evidence="1">
    <location>
        <begin position="26"/>
        <end position="73"/>
    </location>
</feature>
<dbReference type="AlphaFoldDB" id="A0AAW8R328"/>
<dbReference type="RefSeq" id="WP_311362368.1">
    <property type="nucleotide sequence ID" value="NZ_JAVRIE010000006.1"/>
</dbReference>
<accession>A0AAW8R328</accession>
<organism evidence="2 3">
    <name type="scientific">Brumicola blandensis</name>
    <dbReference type="NCBI Taxonomy" id="3075611"/>
    <lineage>
        <taxon>Bacteria</taxon>
        <taxon>Pseudomonadati</taxon>
        <taxon>Pseudomonadota</taxon>
        <taxon>Gammaproteobacteria</taxon>
        <taxon>Alteromonadales</taxon>
        <taxon>Alteromonadaceae</taxon>
        <taxon>Brumicola</taxon>
    </lineage>
</organism>
<evidence type="ECO:0000313" key="3">
    <source>
        <dbReference type="Proteomes" id="UP001249020"/>
    </source>
</evidence>
<feature type="signal peptide" evidence="1">
    <location>
        <begin position="1"/>
        <end position="25"/>
    </location>
</feature>
<evidence type="ECO:0000313" key="2">
    <source>
        <dbReference type="EMBL" id="MDT0583592.1"/>
    </source>
</evidence>
<reference evidence="2 3" key="1">
    <citation type="submission" date="2023-09" db="EMBL/GenBank/DDBJ databases">
        <authorList>
            <person name="Rey-Velasco X."/>
        </authorList>
    </citation>
    <scope>NUCLEOTIDE SEQUENCE [LARGE SCALE GENOMIC DNA]</scope>
    <source>
        <strain evidence="2 3">W409</strain>
    </source>
</reference>
<name>A0AAW8R328_9ALTE</name>
<dbReference type="Proteomes" id="UP001249020">
    <property type="component" value="Unassembled WGS sequence"/>
</dbReference>